<dbReference type="PROSITE" id="PS01124">
    <property type="entry name" value="HTH_ARAC_FAMILY_2"/>
    <property type="match status" value="1"/>
</dbReference>
<dbReference type="PANTHER" id="PTHR46796">
    <property type="entry name" value="HTH-TYPE TRANSCRIPTIONAL ACTIVATOR RHAS-RELATED"/>
    <property type="match status" value="1"/>
</dbReference>
<dbReference type="PANTHER" id="PTHR46796:SF13">
    <property type="entry name" value="HTH-TYPE TRANSCRIPTIONAL ACTIVATOR RHAS"/>
    <property type="match status" value="1"/>
</dbReference>
<reference evidence="5 6" key="1">
    <citation type="submission" date="2023-12" db="EMBL/GenBank/DDBJ databases">
        <title>Sinomonas terricola sp. nov, isolated from litchi orchard soil in Guangdong, PR China.</title>
        <authorList>
            <person name="Jiaxin W."/>
            <person name="Yang Z."/>
            <person name="Honghui Z."/>
        </authorList>
    </citation>
    <scope>NUCLEOTIDE SEQUENCE [LARGE SCALE GENOMIC DNA]</scope>
    <source>
        <strain evidence="5 6">JGH33</strain>
    </source>
</reference>
<dbReference type="SMART" id="SM00342">
    <property type="entry name" value="HTH_ARAC"/>
    <property type="match status" value="1"/>
</dbReference>
<protein>
    <submittedName>
        <fullName evidence="5">Helix-turn-helix domain-containing protein</fullName>
    </submittedName>
</protein>
<evidence type="ECO:0000259" key="4">
    <source>
        <dbReference type="PROSITE" id="PS01124"/>
    </source>
</evidence>
<dbReference type="InterPro" id="IPR018060">
    <property type="entry name" value="HTH_AraC"/>
</dbReference>
<organism evidence="5 6">
    <name type="scientific">Sinomonas terricola</name>
    <dbReference type="NCBI Taxonomy" id="3110330"/>
    <lineage>
        <taxon>Bacteria</taxon>
        <taxon>Bacillati</taxon>
        <taxon>Actinomycetota</taxon>
        <taxon>Actinomycetes</taxon>
        <taxon>Micrococcales</taxon>
        <taxon>Micrococcaceae</taxon>
        <taxon>Sinomonas</taxon>
    </lineage>
</organism>
<keyword evidence="2" id="KW-0238">DNA-binding</keyword>
<evidence type="ECO:0000256" key="2">
    <source>
        <dbReference type="ARBA" id="ARBA00023125"/>
    </source>
</evidence>
<keyword evidence="3" id="KW-0804">Transcription</keyword>
<accession>A0ABU5T2M8</accession>
<evidence type="ECO:0000313" key="5">
    <source>
        <dbReference type="EMBL" id="MEA5453916.1"/>
    </source>
</evidence>
<keyword evidence="1" id="KW-0805">Transcription regulation</keyword>
<dbReference type="Proteomes" id="UP001304769">
    <property type="component" value="Unassembled WGS sequence"/>
</dbReference>
<keyword evidence="6" id="KW-1185">Reference proteome</keyword>
<dbReference type="SUPFAM" id="SSF46689">
    <property type="entry name" value="Homeodomain-like"/>
    <property type="match status" value="1"/>
</dbReference>
<dbReference type="InterPro" id="IPR009057">
    <property type="entry name" value="Homeodomain-like_sf"/>
</dbReference>
<name>A0ABU5T2M8_9MICC</name>
<feature type="domain" description="HTH araC/xylS-type" evidence="4">
    <location>
        <begin position="196"/>
        <end position="296"/>
    </location>
</feature>
<proteinExistence type="predicted"/>
<evidence type="ECO:0000256" key="3">
    <source>
        <dbReference type="ARBA" id="ARBA00023163"/>
    </source>
</evidence>
<evidence type="ECO:0000313" key="6">
    <source>
        <dbReference type="Proteomes" id="UP001304769"/>
    </source>
</evidence>
<dbReference type="RefSeq" id="WP_323277661.1">
    <property type="nucleotide sequence ID" value="NZ_JAYGGQ010000001.1"/>
</dbReference>
<evidence type="ECO:0000256" key="1">
    <source>
        <dbReference type="ARBA" id="ARBA00023015"/>
    </source>
</evidence>
<dbReference type="EMBL" id="JAYGGQ010000001">
    <property type="protein sequence ID" value="MEA5453916.1"/>
    <property type="molecule type" value="Genomic_DNA"/>
</dbReference>
<sequence length="298" mass="31700">MKEWTEGVQRNFLGSRGIAELGGLVSPLAHTRSFALRVKSVAVGGISVSYVAASPCRLGGQAVAESADRSVHLLFPFNTRLVVEGLVEQGVSAGGAVAFGEAYLPKIRMESAGRVLVVSMKEGVRSAGVVFSAKTPYLVIPSSPSVSVVRAVAQLVFRSSERDAAMSEILVGVCGMVLLDAYVAAEAEPRDDQLVVGGLRIIAEEYRKKGFKASDVADALGISLRVLQRAFRDRGGVTNVIRAYRTQEALRILESEAANGVPFDAIARKSGFADGRAMRKAIAGTTGMLPHEYRKNFG</sequence>
<dbReference type="Gene3D" id="1.10.10.60">
    <property type="entry name" value="Homeodomain-like"/>
    <property type="match status" value="1"/>
</dbReference>
<dbReference type="Pfam" id="PF12833">
    <property type="entry name" value="HTH_18"/>
    <property type="match status" value="1"/>
</dbReference>
<gene>
    <name evidence="5" type="ORF">SPF06_04195</name>
</gene>
<dbReference type="InterPro" id="IPR050204">
    <property type="entry name" value="AraC_XylS_family_regulators"/>
</dbReference>
<comment type="caution">
    <text evidence="5">The sequence shown here is derived from an EMBL/GenBank/DDBJ whole genome shotgun (WGS) entry which is preliminary data.</text>
</comment>